<organism evidence="1 2">
    <name type="scientific">Kickxella alabastrina</name>
    <dbReference type="NCBI Taxonomy" id="61397"/>
    <lineage>
        <taxon>Eukaryota</taxon>
        <taxon>Fungi</taxon>
        <taxon>Fungi incertae sedis</taxon>
        <taxon>Zoopagomycota</taxon>
        <taxon>Kickxellomycotina</taxon>
        <taxon>Kickxellomycetes</taxon>
        <taxon>Kickxellales</taxon>
        <taxon>Kickxellaceae</taxon>
        <taxon>Kickxella</taxon>
    </lineage>
</organism>
<protein>
    <submittedName>
        <fullName evidence="1">RNA-splicing factor</fullName>
    </submittedName>
</protein>
<proteinExistence type="predicted"/>
<reference evidence="1" key="1">
    <citation type="submission" date="2022-07" db="EMBL/GenBank/DDBJ databases">
        <title>Phylogenomic reconstructions and comparative analyses of Kickxellomycotina fungi.</title>
        <authorList>
            <person name="Reynolds N.K."/>
            <person name="Stajich J.E."/>
            <person name="Barry K."/>
            <person name="Grigoriev I.V."/>
            <person name="Crous P."/>
            <person name="Smith M.E."/>
        </authorList>
    </citation>
    <scope>NUCLEOTIDE SEQUENCE</scope>
    <source>
        <strain evidence="1">Benny 63K</strain>
    </source>
</reference>
<name>A0ACC1I123_9FUNG</name>
<gene>
    <name evidence="1" type="primary">CWC21_1</name>
    <name evidence="1" type="ORF">LPJ66_010499</name>
</gene>
<evidence type="ECO:0000313" key="2">
    <source>
        <dbReference type="Proteomes" id="UP001150581"/>
    </source>
</evidence>
<evidence type="ECO:0000313" key="1">
    <source>
        <dbReference type="EMBL" id="KAJ1884670.1"/>
    </source>
</evidence>
<accession>A0ACC1I123</accession>
<dbReference type="EMBL" id="JANBPG010002774">
    <property type="protein sequence ID" value="KAJ1884670.1"/>
    <property type="molecule type" value="Genomic_DNA"/>
</dbReference>
<comment type="caution">
    <text evidence="1">The sequence shown here is derived from an EMBL/GenBank/DDBJ whole genome shotgun (WGS) entry which is preliminary data.</text>
</comment>
<keyword evidence="2" id="KW-1185">Reference proteome</keyword>
<dbReference type="Proteomes" id="UP001150581">
    <property type="component" value="Unassembled WGS sequence"/>
</dbReference>
<sequence>MYNGIGLNTPRGSGTSGHVIRNASSLRPGQAGSSSQRMRQYESDRPIKTKPIDKGILEHERKRQVEIKCLELQDELEAQGLDEDEIDERVDELRQQLLKNLDNLDLLGGKKIKSFETQRLAEAKGKENEVLARALRVEDGYVEGSAFDRELQDLRRQKRLLEKERERYLEKERVSRRRSRSPNRSDESGSESDRSRSYRRGRARRTRRRSRSSSRSSRSSSGSNSDSSSEGLLSSDGENGRFCSPKKYSSHRSPKKHSSSKHASSQSKIKDTAKANTDGGNSSESDGEMKEEDGPPTRQVRPVEDGEPGEIEDMGLSSASDATD</sequence>